<evidence type="ECO:0000313" key="6">
    <source>
        <dbReference type="Ensembl" id="ENSXMAP00000009123.1"/>
    </source>
</evidence>
<dbReference type="InParanoid" id="M4A3S9"/>
<keyword evidence="7" id="KW-1185">Reference proteome</keyword>
<dbReference type="InterPro" id="IPR001611">
    <property type="entry name" value="Leu-rich_rpt"/>
</dbReference>
<accession>M4A3S9</accession>
<dbReference type="InterPro" id="IPR032675">
    <property type="entry name" value="LRR_dom_sf"/>
</dbReference>
<feature type="chain" id="PRO_5004046973" evidence="4">
    <location>
        <begin position="23"/>
        <end position="461"/>
    </location>
</feature>
<name>M4A3S9_XIPMA</name>
<sequence>MRVISSVFLAFVALSLLPSIESKRPGKGRGLKRARQKLTRERSRMKALRRQSRSGFSGIVIPNCSEMTQSGEIYLDCQDQSLTSIPMASTWSRVPNHLLLARNQIKALRSGSFLGYERLSSLDLQQNQISQVEEDAFQGLTHLTTLLLQHNQLRTLSEEALIPMPNLQYLRLYDNPWKCFCPMESLIRTLQVPSNRNLGNHAKCAEPVSLKDRKLKQINPDLLCEEFGKNVNVTQTVEPNPIRGKLDATALCHTYLFPVTWMDCRNRGLTEVPSGIPDNVVRVDLSLNKIHHLKPRDFQGAKSLRILNLSSNDMQRIDTGSLSGLLHLQELDLSSNQLHFVQYGVLEDLYFLSKLKLGGNPWMCDYNIHYMVYWLRLHPGVKYSGLLCQSPLQYIGERVEDYVHSYNRDCPKDRQLSKPDQNQRDAELWDSPMELQGAVEEEELEPSHLRAPQKYQIFRLA</sequence>
<dbReference type="InterPro" id="IPR000483">
    <property type="entry name" value="Cys-rich_flank_reg_C"/>
</dbReference>
<dbReference type="OrthoDB" id="1741314at2759"/>
<dbReference type="GO" id="GO:0005886">
    <property type="term" value="C:plasma membrane"/>
    <property type="evidence" value="ECO:0007669"/>
    <property type="project" value="TreeGrafter"/>
</dbReference>
<dbReference type="Pfam" id="PF01463">
    <property type="entry name" value="LRRCT"/>
    <property type="match status" value="1"/>
</dbReference>
<protein>
    <submittedName>
        <fullName evidence="6">Leucine rich repeat containing 17</fullName>
    </submittedName>
</protein>
<dbReference type="InterPro" id="IPR003591">
    <property type="entry name" value="Leu-rich_rpt_typical-subtyp"/>
</dbReference>
<evidence type="ECO:0000256" key="1">
    <source>
        <dbReference type="ARBA" id="ARBA00022614"/>
    </source>
</evidence>
<evidence type="ECO:0000256" key="3">
    <source>
        <dbReference type="ARBA" id="ARBA00022737"/>
    </source>
</evidence>
<dbReference type="AlphaFoldDB" id="M4A3S9"/>
<organism evidence="6 7">
    <name type="scientific">Xiphophorus maculatus</name>
    <name type="common">Southern platyfish</name>
    <name type="synonym">Platypoecilus maculatus</name>
    <dbReference type="NCBI Taxonomy" id="8083"/>
    <lineage>
        <taxon>Eukaryota</taxon>
        <taxon>Metazoa</taxon>
        <taxon>Chordata</taxon>
        <taxon>Craniata</taxon>
        <taxon>Vertebrata</taxon>
        <taxon>Euteleostomi</taxon>
        <taxon>Actinopterygii</taxon>
        <taxon>Neopterygii</taxon>
        <taxon>Teleostei</taxon>
        <taxon>Neoteleostei</taxon>
        <taxon>Acanthomorphata</taxon>
        <taxon>Ovalentaria</taxon>
        <taxon>Atherinomorphae</taxon>
        <taxon>Cyprinodontiformes</taxon>
        <taxon>Poeciliidae</taxon>
        <taxon>Poeciliinae</taxon>
        <taxon>Xiphophorus</taxon>
    </lineage>
</organism>
<keyword evidence="2 4" id="KW-0732">Signal</keyword>
<dbReference type="SMART" id="SM00082">
    <property type="entry name" value="LRRCT"/>
    <property type="match status" value="2"/>
</dbReference>
<evidence type="ECO:0000259" key="5">
    <source>
        <dbReference type="SMART" id="SM00082"/>
    </source>
</evidence>
<dbReference type="Ensembl" id="ENSXMAT00000009137.2">
    <property type="protein sequence ID" value="ENSXMAP00000009123.1"/>
    <property type="gene ID" value="ENSXMAG00000009104.2"/>
</dbReference>
<dbReference type="SUPFAM" id="SSF52058">
    <property type="entry name" value="L domain-like"/>
    <property type="match status" value="1"/>
</dbReference>
<dbReference type="SMART" id="SM00369">
    <property type="entry name" value="LRR_TYP"/>
    <property type="match status" value="6"/>
</dbReference>
<proteinExistence type="predicted"/>
<reference evidence="6" key="3">
    <citation type="submission" date="2025-08" db="UniProtKB">
        <authorList>
            <consortium name="Ensembl"/>
        </authorList>
    </citation>
    <scope>IDENTIFICATION</scope>
    <source>
        <strain evidence="6">JP 163 A</strain>
    </source>
</reference>
<dbReference type="Proteomes" id="UP000002852">
    <property type="component" value="Unassembled WGS sequence"/>
</dbReference>
<evidence type="ECO:0000256" key="4">
    <source>
        <dbReference type="SAM" id="SignalP"/>
    </source>
</evidence>
<dbReference type="PANTHER" id="PTHR24369">
    <property type="entry name" value="ANTIGEN BSP, PUTATIVE-RELATED"/>
    <property type="match status" value="1"/>
</dbReference>
<keyword evidence="3" id="KW-0677">Repeat</keyword>
<dbReference type="PANTHER" id="PTHR24369:SF213">
    <property type="entry name" value="INSULIN LIKE GROWTH FACTOR BINDING PROTEIN ACID LABILE SUBUNIT"/>
    <property type="match status" value="1"/>
</dbReference>
<evidence type="ECO:0000256" key="2">
    <source>
        <dbReference type="ARBA" id="ARBA00022729"/>
    </source>
</evidence>
<dbReference type="Pfam" id="PF13855">
    <property type="entry name" value="LRR_8"/>
    <property type="match status" value="2"/>
</dbReference>
<dbReference type="InterPro" id="IPR050541">
    <property type="entry name" value="LRR_TM_domain-containing"/>
</dbReference>
<reference evidence="7" key="1">
    <citation type="submission" date="2012-01" db="EMBL/GenBank/DDBJ databases">
        <authorList>
            <person name="Walter R."/>
            <person name="Schartl M."/>
            <person name="Warren W."/>
        </authorList>
    </citation>
    <scope>NUCLEOTIDE SEQUENCE [LARGE SCALE GENOMIC DNA]</scope>
    <source>
        <strain evidence="7">JP 163 A</strain>
    </source>
</reference>
<dbReference type="Gene3D" id="3.80.10.10">
    <property type="entry name" value="Ribonuclease Inhibitor"/>
    <property type="match status" value="2"/>
</dbReference>
<dbReference type="STRING" id="8083.ENSXMAP00000009123"/>
<dbReference type="HOGENOM" id="CLU_049990_0_0_1"/>
<feature type="signal peptide" evidence="4">
    <location>
        <begin position="1"/>
        <end position="22"/>
    </location>
</feature>
<evidence type="ECO:0000313" key="7">
    <source>
        <dbReference type="Proteomes" id="UP000002852"/>
    </source>
</evidence>
<dbReference type="PROSITE" id="PS51450">
    <property type="entry name" value="LRR"/>
    <property type="match status" value="2"/>
</dbReference>
<feature type="domain" description="LRRCT" evidence="5">
    <location>
        <begin position="175"/>
        <end position="225"/>
    </location>
</feature>
<feature type="domain" description="LRRCT" evidence="5">
    <location>
        <begin position="360"/>
        <end position="411"/>
    </location>
</feature>
<reference evidence="6" key="4">
    <citation type="submission" date="2025-09" db="UniProtKB">
        <authorList>
            <consortium name="Ensembl"/>
        </authorList>
    </citation>
    <scope>IDENTIFICATION</scope>
    <source>
        <strain evidence="6">JP 163 A</strain>
    </source>
</reference>
<dbReference type="eggNOG" id="KOG0619">
    <property type="taxonomic scope" value="Eukaryota"/>
</dbReference>
<dbReference type="GeneTree" id="ENSGT00940000156400"/>
<keyword evidence="1" id="KW-0433">Leucine-rich repeat</keyword>
<dbReference type="OMA" id="CNYSIHY"/>
<reference evidence="7" key="2">
    <citation type="journal article" date="2013" name="Nat. Genet.">
        <title>The genome of the platyfish, Xiphophorus maculatus, provides insights into evolutionary adaptation and several complex traits.</title>
        <authorList>
            <person name="Schartl M."/>
            <person name="Walter R.B."/>
            <person name="Shen Y."/>
            <person name="Garcia T."/>
            <person name="Catchen J."/>
            <person name="Amores A."/>
            <person name="Braasch I."/>
            <person name="Chalopin D."/>
            <person name="Volff J.N."/>
            <person name="Lesch K.P."/>
            <person name="Bisazza A."/>
            <person name="Minx P."/>
            <person name="Hillier L."/>
            <person name="Wilson R.K."/>
            <person name="Fuerstenberg S."/>
            <person name="Boore J."/>
            <person name="Searle S."/>
            <person name="Postlethwait J.H."/>
            <person name="Warren W.C."/>
        </authorList>
    </citation>
    <scope>NUCLEOTIDE SEQUENCE [LARGE SCALE GENOMIC DNA]</scope>
    <source>
        <strain evidence="7">JP 163 A</strain>
    </source>
</reference>